<dbReference type="FunFam" id="3.40.50.1170:FF:000001">
    <property type="entry name" value="L-asparaginase 2"/>
    <property type="match status" value="1"/>
</dbReference>
<dbReference type="SFLD" id="SFLDS00057">
    <property type="entry name" value="Glutaminase/Asparaginase"/>
    <property type="match status" value="1"/>
</dbReference>
<accession>A0A9D5K0C5</accession>
<comment type="caution">
    <text evidence="7">The sequence shown here is derived from an EMBL/GenBank/DDBJ whole genome shotgun (WGS) entry which is preliminary data.</text>
</comment>
<dbReference type="InterPro" id="IPR040919">
    <property type="entry name" value="Asparaginase_C"/>
</dbReference>
<evidence type="ECO:0000256" key="4">
    <source>
        <dbReference type="PIRSR" id="PIRSR001220-2"/>
    </source>
</evidence>
<dbReference type="PANTHER" id="PTHR11707:SF28">
    <property type="entry name" value="60 KDA LYSOPHOSPHOLIPASE"/>
    <property type="match status" value="1"/>
</dbReference>
<dbReference type="Proteomes" id="UP000649604">
    <property type="component" value="Unassembled WGS sequence"/>
</dbReference>
<protein>
    <submittedName>
        <fullName evidence="7">Asparaginase</fullName>
    </submittedName>
</protein>
<dbReference type="InterPro" id="IPR004550">
    <property type="entry name" value="AsnASE_II"/>
</dbReference>
<feature type="domain" description="L-asparaginase N-terminal" evidence="5">
    <location>
        <begin position="5"/>
        <end position="193"/>
    </location>
</feature>
<feature type="domain" description="Asparaginase/glutaminase C-terminal" evidence="6">
    <location>
        <begin position="207"/>
        <end position="322"/>
    </location>
</feature>
<dbReference type="InterPro" id="IPR006034">
    <property type="entry name" value="Asparaginase/glutaminase-like"/>
</dbReference>
<dbReference type="Gene3D" id="3.40.50.1170">
    <property type="entry name" value="L-asparaginase, N-terminal domain"/>
    <property type="match status" value="1"/>
</dbReference>
<dbReference type="Pfam" id="PF00710">
    <property type="entry name" value="Asparaginase"/>
    <property type="match status" value="1"/>
</dbReference>
<feature type="binding site" evidence="4">
    <location>
        <position position="56"/>
    </location>
    <ligand>
        <name>substrate</name>
    </ligand>
</feature>
<name>A0A9D5K0C5_9BACT</name>
<dbReference type="PIRSF" id="PIRSF500176">
    <property type="entry name" value="L_ASNase"/>
    <property type="match status" value="1"/>
</dbReference>
<feature type="active site" description="O-isoaspartyl threonine intermediate" evidence="3">
    <location>
        <position position="13"/>
    </location>
</feature>
<dbReference type="GO" id="GO:0004067">
    <property type="term" value="F:asparaginase activity"/>
    <property type="evidence" value="ECO:0007669"/>
    <property type="project" value="UniProtKB-UniRule"/>
</dbReference>
<reference evidence="7" key="1">
    <citation type="submission" date="2019-11" db="EMBL/GenBank/DDBJ databases">
        <title>Microbial mats filling the niche in hypersaline microbial mats.</title>
        <authorList>
            <person name="Wong H.L."/>
            <person name="Macleod F.I."/>
            <person name="White R.A. III"/>
            <person name="Burns B.P."/>
        </authorList>
    </citation>
    <scope>NUCLEOTIDE SEQUENCE</scope>
    <source>
        <strain evidence="7">Rbin_158</strain>
    </source>
</reference>
<dbReference type="SMART" id="SM00870">
    <property type="entry name" value="Asparaginase"/>
    <property type="match status" value="1"/>
</dbReference>
<evidence type="ECO:0000256" key="2">
    <source>
        <dbReference type="ARBA" id="ARBA00022801"/>
    </source>
</evidence>
<dbReference type="SUPFAM" id="SSF53774">
    <property type="entry name" value="Glutaminase/Asparaginase"/>
    <property type="match status" value="1"/>
</dbReference>
<dbReference type="InterPro" id="IPR036152">
    <property type="entry name" value="Asp/glu_Ase-like_sf"/>
</dbReference>
<dbReference type="InterPro" id="IPR027474">
    <property type="entry name" value="L-asparaginase_N"/>
</dbReference>
<proteinExistence type="inferred from homology"/>
<dbReference type="Gene3D" id="3.40.50.40">
    <property type="match status" value="1"/>
</dbReference>
<dbReference type="InterPro" id="IPR037152">
    <property type="entry name" value="L-asparaginase_N_sf"/>
</dbReference>
<dbReference type="PRINTS" id="PR00139">
    <property type="entry name" value="ASNGLNASE"/>
</dbReference>
<evidence type="ECO:0000256" key="1">
    <source>
        <dbReference type="ARBA" id="ARBA00010518"/>
    </source>
</evidence>
<keyword evidence="2" id="KW-0378">Hydrolase</keyword>
<evidence type="ECO:0000259" key="6">
    <source>
        <dbReference type="Pfam" id="PF17763"/>
    </source>
</evidence>
<evidence type="ECO:0000313" key="7">
    <source>
        <dbReference type="EMBL" id="MBD3327654.1"/>
    </source>
</evidence>
<dbReference type="PIRSF" id="PIRSF001220">
    <property type="entry name" value="L-ASNase_gatD"/>
    <property type="match status" value="1"/>
</dbReference>
<dbReference type="AlphaFoldDB" id="A0A9D5K0C5"/>
<comment type="similarity">
    <text evidence="1">Belongs to the asparaginase 1 family.</text>
</comment>
<dbReference type="PROSITE" id="PS51732">
    <property type="entry name" value="ASN_GLN_ASE_3"/>
    <property type="match status" value="1"/>
</dbReference>
<dbReference type="GO" id="GO:0006528">
    <property type="term" value="P:asparagine metabolic process"/>
    <property type="evidence" value="ECO:0007669"/>
    <property type="project" value="InterPro"/>
</dbReference>
<evidence type="ECO:0000259" key="5">
    <source>
        <dbReference type="Pfam" id="PF00710"/>
    </source>
</evidence>
<dbReference type="EMBL" id="WJJP01000772">
    <property type="protein sequence ID" value="MBD3327654.1"/>
    <property type="molecule type" value="Genomic_DNA"/>
</dbReference>
<dbReference type="Pfam" id="PF17763">
    <property type="entry name" value="Asparaginase_C"/>
    <property type="match status" value="1"/>
</dbReference>
<dbReference type="CDD" id="cd08964">
    <property type="entry name" value="L-asparaginase_II"/>
    <property type="match status" value="1"/>
</dbReference>
<gene>
    <name evidence="7" type="ORF">GF339_23930</name>
</gene>
<dbReference type="InterPro" id="IPR027473">
    <property type="entry name" value="L-asparaginase_C"/>
</dbReference>
<feature type="binding site" evidence="4">
    <location>
        <begin position="89"/>
        <end position="90"/>
    </location>
    <ligand>
        <name>substrate</name>
    </ligand>
</feature>
<evidence type="ECO:0000313" key="8">
    <source>
        <dbReference type="Proteomes" id="UP000649604"/>
    </source>
</evidence>
<dbReference type="PANTHER" id="PTHR11707">
    <property type="entry name" value="L-ASPARAGINASE"/>
    <property type="match status" value="1"/>
</dbReference>
<evidence type="ECO:0000256" key="3">
    <source>
        <dbReference type="PIRSR" id="PIRSR001220-1"/>
    </source>
</evidence>
<organism evidence="7 8">
    <name type="scientific">candidate division KSB3 bacterium</name>
    <dbReference type="NCBI Taxonomy" id="2044937"/>
    <lineage>
        <taxon>Bacteria</taxon>
        <taxon>candidate division KSB3</taxon>
    </lineage>
</organism>
<sequence length="327" mass="35678">MKHIIKILVTGGTIDMVRSPENGAVVTSPQVTAMLENLPQFRKLEIEVEQFSNIPSPHVSPQIMVDLALKIEQELARQEVQGVVVTHGTDVLEETAYLVDLIIENPKPIVFTGSMRTNTELGADGARNIYASILTAASESACRQGTLVVMNDDIYAARDVTKVHSAHVDAFDSLEFGPLGTIHDEEVRFYRKTPSLEHIPVRSVNANVALIKCVAGMDGSLIRFCLDQGVAGLVLEGFGVGDITPWALESIKEGIRREIPIVLASRCPMGGVRSIYAYEGGSKQLETLGVILAGLLNGQKARIKLMVALEYIQDIDQIRTLFSESKL</sequence>